<dbReference type="Gene3D" id="3.30.465.10">
    <property type="match status" value="1"/>
</dbReference>
<proteinExistence type="inferred from homology"/>
<feature type="domain" description="CBS" evidence="7">
    <location>
        <begin position="143"/>
        <end position="200"/>
    </location>
</feature>
<dbReference type="GO" id="GO:0050660">
    <property type="term" value="F:flavin adenine dinucleotide binding"/>
    <property type="evidence" value="ECO:0007669"/>
    <property type="project" value="InterPro"/>
</dbReference>
<evidence type="ECO:0000313" key="8">
    <source>
        <dbReference type="EMBL" id="SHO47262.1"/>
    </source>
</evidence>
<dbReference type="SUPFAM" id="SSF54631">
    <property type="entry name" value="CBS-domain pair"/>
    <property type="match status" value="1"/>
</dbReference>
<dbReference type="InterPro" id="IPR005170">
    <property type="entry name" value="Transptr-assoc_dom"/>
</dbReference>
<dbReference type="SUPFAM" id="SSF56176">
    <property type="entry name" value="FAD-binding/transporter-associated domain-like"/>
    <property type="match status" value="1"/>
</dbReference>
<dbReference type="InterPro" id="IPR046342">
    <property type="entry name" value="CBS_dom_sf"/>
</dbReference>
<evidence type="ECO:0000256" key="6">
    <source>
        <dbReference type="PROSITE-ProRule" id="PRU00703"/>
    </source>
</evidence>
<dbReference type="InterPro" id="IPR000644">
    <property type="entry name" value="CBS_dom"/>
</dbReference>
<reference evidence="8 9" key="1">
    <citation type="submission" date="2016-12" db="EMBL/GenBank/DDBJ databases">
        <authorList>
            <person name="Song W.-J."/>
            <person name="Kurnit D.M."/>
        </authorList>
    </citation>
    <scope>NUCLEOTIDE SEQUENCE [LARGE SCALE GENOMIC DNA]</scope>
    <source>
        <strain evidence="8 9">DSM 18488</strain>
    </source>
</reference>
<organism evidence="8 9">
    <name type="scientific">Desulfopila aestuarii DSM 18488</name>
    <dbReference type="NCBI Taxonomy" id="1121416"/>
    <lineage>
        <taxon>Bacteria</taxon>
        <taxon>Pseudomonadati</taxon>
        <taxon>Thermodesulfobacteriota</taxon>
        <taxon>Desulfobulbia</taxon>
        <taxon>Desulfobulbales</taxon>
        <taxon>Desulfocapsaceae</taxon>
        <taxon>Desulfopila</taxon>
    </lineage>
</organism>
<sequence length="293" mass="33115">MNNDNQSEQEEPGERKGFLKQLLSKVPFGRPETTEDLENEILELLEEGEEHGLISPLEEKMINSIFDFRDTEAAEIMTPAAELFSLEAATPISDIIDSVIDNGFTRVPVYRNIPDNVIGVLHVKDLLQICARMGKEVLRLEDYLRPVTFIPENKPIVELLREFQMRKNHMAMVTDEFGAVRGLVTLEDIIEEIVGEIDDEYDDEQDELEKIDDNTVMVHARLDIERIEEFFDVEMPDGPYESVGGLVINLLGRLGKTGDKVTAVGLLFEVKSASKRHIKMVKVSRQVDEGASA</sequence>
<evidence type="ECO:0000256" key="5">
    <source>
        <dbReference type="ARBA" id="ARBA00023122"/>
    </source>
</evidence>
<keyword evidence="5 6" id="KW-0129">CBS domain</keyword>
<dbReference type="FunFam" id="3.10.580.10:FF:000002">
    <property type="entry name" value="Magnesium/cobalt efflux protein CorC"/>
    <property type="match status" value="1"/>
</dbReference>
<dbReference type="GO" id="GO:0005886">
    <property type="term" value="C:plasma membrane"/>
    <property type="evidence" value="ECO:0007669"/>
    <property type="project" value="UniProtKB-SubCell"/>
</dbReference>
<dbReference type="STRING" id="1121416.SAMN02745220_01803"/>
<dbReference type="InterPro" id="IPR036318">
    <property type="entry name" value="FAD-bd_PCMH-like_sf"/>
</dbReference>
<protein>
    <submittedName>
        <fullName evidence="8">CBS domain-containing protein</fullName>
    </submittedName>
</protein>
<evidence type="ECO:0000256" key="1">
    <source>
        <dbReference type="ARBA" id="ARBA00004651"/>
    </source>
</evidence>
<name>A0A1M7Y4K4_9BACT</name>
<dbReference type="InterPro" id="IPR016169">
    <property type="entry name" value="FAD-bd_PCMH_sub2"/>
</dbReference>
<dbReference type="Gene3D" id="3.10.580.10">
    <property type="entry name" value="CBS-domain"/>
    <property type="match status" value="1"/>
</dbReference>
<dbReference type="AlphaFoldDB" id="A0A1M7Y4K4"/>
<comment type="subcellular location">
    <subcellularLocation>
        <location evidence="1">Cell membrane</location>
        <topology evidence="1">Multi-pass membrane protein</topology>
    </subcellularLocation>
</comment>
<dbReference type="RefSeq" id="WP_073613119.1">
    <property type="nucleotide sequence ID" value="NZ_FRFE01000007.1"/>
</dbReference>
<dbReference type="Pfam" id="PF03471">
    <property type="entry name" value="CorC_HlyC"/>
    <property type="match status" value="1"/>
</dbReference>
<dbReference type="PROSITE" id="PS51371">
    <property type="entry name" value="CBS"/>
    <property type="match status" value="2"/>
</dbReference>
<evidence type="ECO:0000256" key="2">
    <source>
        <dbReference type="ARBA" id="ARBA00006337"/>
    </source>
</evidence>
<feature type="domain" description="CBS" evidence="7">
    <location>
        <begin position="77"/>
        <end position="137"/>
    </location>
</feature>
<dbReference type="Proteomes" id="UP000184603">
    <property type="component" value="Unassembled WGS sequence"/>
</dbReference>
<keyword evidence="3" id="KW-1003">Cell membrane</keyword>
<dbReference type="Pfam" id="PF00571">
    <property type="entry name" value="CBS"/>
    <property type="match status" value="2"/>
</dbReference>
<gene>
    <name evidence="8" type="ORF">SAMN02745220_01803</name>
</gene>
<evidence type="ECO:0000256" key="4">
    <source>
        <dbReference type="ARBA" id="ARBA00022737"/>
    </source>
</evidence>
<accession>A0A1M7Y4K4</accession>
<evidence type="ECO:0000259" key="7">
    <source>
        <dbReference type="PROSITE" id="PS51371"/>
    </source>
</evidence>
<dbReference type="PANTHER" id="PTHR22777:SF32">
    <property type="entry name" value="UPF0053 INNER MEMBRANE PROTEIN YFJD"/>
    <property type="match status" value="1"/>
</dbReference>
<keyword evidence="4" id="KW-0677">Repeat</keyword>
<keyword evidence="9" id="KW-1185">Reference proteome</keyword>
<dbReference type="SMART" id="SM01091">
    <property type="entry name" value="CorC_HlyC"/>
    <property type="match status" value="1"/>
</dbReference>
<dbReference type="SMART" id="SM00116">
    <property type="entry name" value="CBS"/>
    <property type="match status" value="2"/>
</dbReference>
<dbReference type="PANTHER" id="PTHR22777">
    <property type="entry name" value="HEMOLYSIN-RELATED"/>
    <property type="match status" value="1"/>
</dbReference>
<dbReference type="OrthoDB" id="9798188at2"/>
<evidence type="ECO:0000256" key="3">
    <source>
        <dbReference type="ARBA" id="ARBA00022475"/>
    </source>
</evidence>
<evidence type="ECO:0000313" key="9">
    <source>
        <dbReference type="Proteomes" id="UP000184603"/>
    </source>
</evidence>
<keyword evidence="3" id="KW-0472">Membrane</keyword>
<dbReference type="EMBL" id="FRFE01000007">
    <property type="protein sequence ID" value="SHO47262.1"/>
    <property type="molecule type" value="Genomic_DNA"/>
</dbReference>
<comment type="similarity">
    <text evidence="2">Belongs to the UPF0053 family.</text>
</comment>
<dbReference type="CDD" id="cd04590">
    <property type="entry name" value="CBS_pair_CorC_HlyC_assoc"/>
    <property type="match status" value="1"/>
</dbReference>
<dbReference type="InterPro" id="IPR044751">
    <property type="entry name" value="Ion_transp-like_CBS"/>
</dbReference>